<gene>
    <name evidence="2" type="ORF">QWF21_07085</name>
</gene>
<feature type="transmembrane region" description="Helical" evidence="1">
    <location>
        <begin position="87"/>
        <end position="107"/>
    </location>
</feature>
<keyword evidence="3" id="KW-1185">Reference proteome</keyword>
<keyword evidence="1" id="KW-1133">Transmembrane helix</keyword>
<feature type="transmembrane region" description="Helical" evidence="1">
    <location>
        <begin position="57"/>
        <end position="81"/>
    </location>
</feature>
<evidence type="ECO:0000256" key="1">
    <source>
        <dbReference type="SAM" id="Phobius"/>
    </source>
</evidence>
<reference evidence="2 3" key="1">
    <citation type="submission" date="2023-06" db="EMBL/GenBank/DDBJ databases">
        <title>Alkalimonas sp., MEB004 an alkaliphilic bacterium isolated from Lonar Lake, India.</title>
        <authorList>
            <person name="Joshi A."/>
            <person name="Thite S."/>
        </authorList>
    </citation>
    <scope>NUCLEOTIDE SEQUENCE [LARGE SCALE GENOMIC DNA]</scope>
    <source>
        <strain evidence="2 3">MEB004</strain>
    </source>
</reference>
<name>A0ABU7JEG2_9GAMM</name>
<dbReference type="RefSeq" id="WP_330087346.1">
    <property type="nucleotide sequence ID" value="NZ_JAUGZK010000004.1"/>
</dbReference>
<protein>
    <recommendedName>
        <fullName evidence="4">DUF4129 domain-containing protein</fullName>
    </recommendedName>
</protein>
<accession>A0ABU7JEG2</accession>
<proteinExistence type="predicted"/>
<feature type="transmembrane region" description="Helical" evidence="1">
    <location>
        <begin position="12"/>
        <end position="36"/>
    </location>
</feature>
<evidence type="ECO:0008006" key="4">
    <source>
        <dbReference type="Google" id="ProtNLM"/>
    </source>
</evidence>
<keyword evidence="1" id="KW-0472">Membrane</keyword>
<organism evidence="2 3">
    <name type="scientific">Alkalimonas mucilaginosa</name>
    <dbReference type="NCBI Taxonomy" id="3057676"/>
    <lineage>
        <taxon>Bacteria</taxon>
        <taxon>Pseudomonadati</taxon>
        <taxon>Pseudomonadota</taxon>
        <taxon>Gammaproteobacteria</taxon>
        <taxon>Alkalimonas</taxon>
    </lineage>
</organism>
<sequence length="180" mass="21556">MMMRNSRLSGHVWLLVPLLLSFFFIYQVALIYSVMAMDCTPMEQLWLTERRLGFNPFTLFALVFVLFGLWALFEVAIAWLAPPSELWPYRIISLLVVLSVIAILAALRTQWEYFQVQWGQRNHQDFTFALIKMPEQIYKNQWYEFLTELRCEDPSFFESMDSEEAWYQLETLFLEERNPL</sequence>
<comment type="caution">
    <text evidence="2">The sequence shown here is derived from an EMBL/GenBank/DDBJ whole genome shotgun (WGS) entry which is preliminary data.</text>
</comment>
<evidence type="ECO:0000313" key="2">
    <source>
        <dbReference type="EMBL" id="MEE2024007.1"/>
    </source>
</evidence>
<evidence type="ECO:0000313" key="3">
    <source>
        <dbReference type="Proteomes" id="UP001339167"/>
    </source>
</evidence>
<keyword evidence="1" id="KW-0812">Transmembrane</keyword>
<dbReference type="Proteomes" id="UP001339167">
    <property type="component" value="Unassembled WGS sequence"/>
</dbReference>
<dbReference type="EMBL" id="JAUGZK010000004">
    <property type="protein sequence ID" value="MEE2024007.1"/>
    <property type="molecule type" value="Genomic_DNA"/>
</dbReference>